<evidence type="ECO:0000259" key="2">
    <source>
        <dbReference type="Pfam" id="PF03432"/>
    </source>
</evidence>
<dbReference type="EMBL" id="CVRS01000080">
    <property type="protein sequence ID" value="CRL39926.1"/>
    <property type="molecule type" value="Genomic_DNA"/>
</dbReference>
<evidence type="ECO:0000313" key="4">
    <source>
        <dbReference type="Proteomes" id="UP000049828"/>
    </source>
</evidence>
<keyword evidence="4" id="KW-1185">Reference proteome</keyword>
<dbReference type="Proteomes" id="UP000049828">
    <property type="component" value="Unassembled WGS sequence"/>
</dbReference>
<keyword evidence="1" id="KW-0175">Coiled coil</keyword>
<accession>A0A0M6WTC8</accession>
<organism evidence="3 4">
    <name type="scientific">Roseburia inulinivorans</name>
    <dbReference type="NCBI Taxonomy" id="360807"/>
    <lineage>
        <taxon>Bacteria</taxon>
        <taxon>Bacillati</taxon>
        <taxon>Bacillota</taxon>
        <taxon>Clostridia</taxon>
        <taxon>Lachnospirales</taxon>
        <taxon>Lachnospiraceae</taxon>
        <taxon>Roseburia</taxon>
    </lineage>
</organism>
<dbReference type="OrthoDB" id="9762440at2"/>
<feature type="domain" description="MobA/VirD2-like nuclease" evidence="2">
    <location>
        <begin position="19"/>
        <end position="151"/>
    </location>
</feature>
<dbReference type="Pfam" id="PF03432">
    <property type="entry name" value="Relaxase"/>
    <property type="match status" value="1"/>
</dbReference>
<dbReference type="RefSeq" id="WP_015528499.1">
    <property type="nucleotide sequence ID" value="NZ_CVRS01000080.1"/>
</dbReference>
<sequence>MAYLKIFPIKVTDKKALDYITNPDKTDEKLLVSSFGCSPETADLEFSMTREMAKKNGMDKGDNLAFHLIQSFKPGEVDAETAHRLGQQFANEVLKGKYEYVISTHVDKNHIHNHIIFNAASFVDHHKYVSNKRSYHKLCRISNRICHENGLATSMPSGEKGKSYKENMEYHRGTSWKAKLRVAVDKAIWTSINYEEFLQKMQLAGYEVRQGKHLSFRAPEQKNFTYMKSLGSYYSEENVRIRLAKNRSKVKTPKHLSREARLYINISTYVTTGNREGFERWAKLNNLKEAARTFNYLSENNLLNYEDFKQHVSDIEVSVKVADQKIAQINSDLNTQKVIQKHCDSYRLCRKVIEDCKSAKNPKDYRTKHQAEYQLHDSLKKELQDLGVTKIPSSDKIQKRIENLESEQDATVREKQELQKKQKTLEIIQQNFTALLDAPEISSDLLQAKRESVSVTRDK</sequence>
<dbReference type="AlphaFoldDB" id="A0A0M6WTC8"/>
<proteinExistence type="predicted"/>
<evidence type="ECO:0000256" key="1">
    <source>
        <dbReference type="SAM" id="Coils"/>
    </source>
</evidence>
<reference evidence="4" key="1">
    <citation type="submission" date="2015-05" db="EMBL/GenBank/DDBJ databases">
        <authorList>
            <consortium name="Pathogen Informatics"/>
        </authorList>
    </citation>
    <scope>NUCLEOTIDE SEQUENCE [LARGE SCALE GENOMIC DNA]</scope>
    <source>
        <strain evidence="4">L1-83</strain>
    </source>
</reference>
<evidence type="ECO:0000313" key="3">
    <source>
        <dbReference type="EMBL" id="CRL39926.1"/>
    </source>
</evidence>
<name>A0A0M6WTC8_9FIRM</name>
<dbReference type="InterPro" id="IPR005094">
    <property type="entry name" value="Endonuclease_MobA/VirD2"/>
</dbReference>
<feature type="coiled-coil region" evidence="1">
    <location>
        <begin position="394"/>
        <end position="421"/>
    </location>
</feature>
<protein>
    <recommendedName>
        <fullName evidence="2">MobA/VirD2-like nuclease domain-containing protein</fullName>
    </recommendedName>
</protein>
<gene>
    <name evidence="3" type="ORF">RIL183_04481</name>
</gene>